<evidence type="ECO:0008006" key="4">
    <source>
        <dbReference type="Google" id="ProtNLM"/>
    </source>
</evidence>
<protein>
    <recommendedName>
        <fullName evidence="4">WD40 repeat domain-containing protein</fullName>
    </recommendedName>
</protein>
<dbReference type="SUPFAM" id="SSF50969">
    <property type="entry name" value="YVTN repeat-like/Quinoprotein amine dehydrogenase"/>
    <property type="match status" value="1"/>
</dbReference>
<keyword evidence="1" id="KW-0732">Signal</keyword>
<keyword evidence="3" id="KW-1185">Reference proteome</keyword>
<dbReference type="EMBL" id="CP011387">
    <property type="protein sequence ID" value="ANE43468.1"/>
    <property type="molecule type" value="Genomic_DNA"/>
</dbReference>
<dbReference type="AlphaFoldDB" id="A0A172T8V7"/>
<dbReference type="InterPro" id="IPR015943">
    <property type="entry name" value="WD40/YVTN_repeat-like_dom_sf"/>
</dbReference>
<dbReference type="InterPro" id="IPR011044">
    <property type="entry name" value="Quino_amine_DH_bsu"/>
</dbReference>
<gene>
    <name evidence="2" type="ORF">SU48_06470</name>
</gene>
<proteinExistence type="predicted"/>
<dbReference type="Proteomes" id="UP000077363">
    <property type="component" value="Chromosome"/>
</dbReference>
<evidence type="ECO:0000313" key="3">
    <source>
        <dbReference type="Proteomes" id="UP000077363"/>
    </source>
</evidence>
<dbReference type="KEGG" id="dpu:SU48_06470"/>
<sequence>MKFRTPLTLSLLTAVLVAAPAGALTLTVESQVQVTGPAAVGGLAWLPGDSRAVCLGNRLLVLDGVGKVSRLIPTGETVCQSLSVNQAGTLAATSAGGTLNVWRLGDGVRVAQHPTGPLSGGGFVSDTDLLLATSTRIERLNVLTGARQTVQNTPVTALFVAPDGVRAVIGTSAAGRGRVQLINTTTLAVLSGTVCDALCVPQNAHFGVNGRGAVARAGSALLALREGYPSSTLVRGLPASDPASGLPLPDSSVLTFVDGNAESRDLQTGRREKLLPIQGVLAQPVSLSGQGRISALTDSGDLLSADLTFRDVQRVALPAALLGGGEGAALLPSGELRVDAKTVAGGFAAVQAMSKTTWTLGVLSEERQEVGLLSGGAVRVLTSVAAAEGAEARLSVNHWGNHALLWNTAGVTVVSQASGKVVASFKASALNLAPAVLAASSLTLSPDAARLFVLPANAAPFVYTLATRQRAPLTLPPMTANQSYTSLQISGKGVLALGSVTRSADANTAEVGLYRPNEGRPYATLKANSAATRQNLHRWSSDSTLLALVNADERSFRVDVVDIASGKVAASTPPLANAPAFMSWSPDNAKLTVGAGLLDGLNAVTVFGVKP</sequence>
<dbReference type="SUPFAM" id="SSF82171">
    <property type="entry name" value="DPP6 N-terminal domain-like"/>
    <property type="match status" value="1"/>
</dbReference>
<reference evidence="2 3" key="1">
    <citation type="submission" date="2015-01" db="EMBL/GenBank/DDBJ databases">
        <title>Deinococcus puniceus/DY1/ whole genome sequencing.</title>
        <authorList>
            <person name="Kim M.K."/>
            <person name="Srinivasan S."/>
            <person name="Lee J.-J."/>
        </authorList>
    </citation>
    <scope>NUCLEOTIDE SEQUENCE [LARGE SCALE GENOMIC DNA]</scope>
    <source>
        <strain evidence="2 3">DY1</strain>
    </source>
</reference>
<dbReference type="InterPro" id="IPR011042">
    <property type="entry name" value="6-blade_b-propeller_TolB-like"/>
</dbReference>
<dbReference type="OrthoDB" id="54194at2"/>
<name>A0A172T8V7_9DEIO</name>
<feature type="chain" id="PRO_5008000516" description="WD40 repeat domain-containing protein" evidence="1">
    <location>
        <begin position="24"/>
        <end position="611"/>
    </location>
</feature>
<dbReference type="RefSeq" id="WP_064014534.1">
    <property type="nucleotide sequence ID" value="NZ_CP011387.1"/>
</dbReference>
<evidence type="ECO:0000313" key="2">
    <source>
        <dbReference type="EMBL" id="ANE43468.1"/>
    </source>
</evidence>
<evidence type="ECO:0000256" key="1">
    <source>
        <dbReference type="SAM" id="SignalP"/>
    </source>
</evidence>
<dbReference type="PATRIC" id="fig|1182568.3.peg.1344"/>
<dbReference type="Gene3D" id="2.130.10.10">
    <property type="entry name" value="YVTN repeat-like/Quinoprotein amine dehydrogenase"/>
    <property type="match status" value="1"/>
</dbReference>
<organism evidence="2 3">
    <name type="scientific">Deinococcus puniceus</name>
    <dbReference type="NCBI Taxonomy" id="1182568"/>
    <lineage>
        <taxon>Bacteria</taxon>
        <taxon>Thermotogati</taxon>
        <taxon>Deinococcota</taxon>
        <taxon>Deinococci</taxon>
        <taxon>Deinococcales</taxon>
        <taxon>Deinococcaceae</taxon>
        <taxon>Deinococcus</taxon>
    </lineage>
</organism>
<dbReference type="Gene3D" id="2.120.10.30">
    <property type="entry name" value="TolB, C-terminal domain"/>
    <property type="match status" value="1"/>
</dbReference>
<feature type="signal peptide" evidence="1">
    <location>
        <begin position="1"/>
        <end position="23"/>
    </location>
</feature>
<accession>A0A172T8V7</accession>